<accession>A0A328VDQ5</accession>
<feature type="region of interest" description="Disordered" evidence="1">
    <location>
        <begin position="51"/>
        <end position="80"/>
    </location>
</feature>
<feature type="domain" description="PaaD zinc beta ribbon" evidence="2">
    <location>
        <begin position="8"/>
        <end position="48"/>
    </location>
</feature>
<name>A0A328VDQ5_9CHLR</name>
<dbReference type="InterPro" id="IPR056572">
    <property type="entry name" value="Zn_ribbon_PaaD"/>
</dbReference>
<evidence type="ECO:0000256" key="1">
    <source>
        <dbReference type="SAM" id="MobiDB-lite"/>
    </source>
</evidence>
<dbReference type="Pfam" id="PF23451">
    <property type="entry name" value="Zn_ribbon_PaaD"/>
    <property type="match status" value="1"/>
</dbReference>
<reference evidence="3 4" key="1">
    <citation type="submission" date="2016-08" db="EMBL/GenBank/DDBJ databases">
        <title>Analysis of Carbohydrate Active Enzymes in Thermogemmatispora T81 Reveals Carbohydrate Degradation Ability.</title>
        <authorList>
            <person name="Tomazini A."/>
            <person name="Lal S."/>
            <person name="Stott M."/>
            <person name="Henrissat B."/>
            <person name="Polikarpov I."/>
            <person name="Sparling R."/>
            <person name="Levin D.B."/>
        </authorList>
    </citation>
    <scope>NUCLEOTIDE SEQUENCE [LARGE SCALE GENOMIC DNA]</scope>
    <source>
        <strain evidence="3 4">T81</strain>
    </source>
</reference>
<evidence type="ECO:0000313" key="3">
    <source>
        <dbReference type="EMBL" id="RAQ94122.1"/>
    </source>
</evidence>
<evidence type="ECO:0000259" key="2">
    <source>
        <dbReference type="Pfam" id="PF23451"/>
    </source>
</evidence>
<gene>
    <name evidence="3" type="ORF">A4R35_01165</name>
</gene>
<dbReference type="AlphaFoldDB" id="A0A328VDQ5"/>
<sequence length="80" mass="8658">MSLAGGLHRDPDCPWCGSQRVRCLAVFGQSLLSSTWYCTDCRSTFERVRWGSDPGILSGAGPSPGWPPQPEEQAPPANKP</sequence>
<keyword evidence="4" id="KW-1185">Reference proteome</keyword>
<dbReference type="EMBL" id="MCIF01000002">
    <property type="protein sequence ID" value="RAQ94122.1"/>
    <property type="molecule type" value="Genomic_DNA"/>
</dbReference>
<feature type="compositionally biased region" description="Low complexity" evidence="1">
    <location>
        <begin position="71"/>
        <end position="80"/>
    </location>
</feature>
<protein>
    <recommendedName>
        <fullName evidence="2">PaaD zinc beta ribbon domain-containing protein</fullName>
    </recommendedName>
</protein>
<comment type="caution">
    <text evidence="3">The sequence shown here is derived from an EMBL/GenBank/DDBJ whole genome shotgun (WGS) entry which is preliminary data.</text>
</comment>
<proteinExistence type="predicted"/>
<organism evidence="3 4">
    <name type="scientific">Thermogemmatispora tikiterensis</name>
    <dbReference type="NCBI Taxonomy" id="1825093"/>
    <lineage>
        <taxon>Bacteria</taxon>
        <taxon>Bacillati</taxon>
        <taxon>Chloroflexota</taxon>
        <taxon>Ktedonobacteria</taxon>
        <taxon>Thermogemmatisporales</taxon>
        <taxon>Thermogemmatisporaceae</taxon>
        <taxon>Thermogemmatispora</taxon>
    </lineage>
</organism>
<dbReference type="Proteomes" id="UP000248706">
    <property type="component" value="Unassembled WGS sequence"/>
</dbReference>
<evidence type="ECO:0000313" key="4">
    <source>
        <dbReference type="Proteomes" id="UP000248706"/>
    </source>
</evidence>